<feature type="region of interest" description="Disordered" evidence="2">
    <location>
        <begin position="1"/>
        <end position="33"/>
    </location>
</feature>
<name>A0AAD5WUG8_9PEZI</name>
<evidence type="ECO:0000256" key="1">
    <source>
        <dbReference type="SAM" id="Coils"/>
    </source>
</evidence>
<dbReference type="EMBL" id="JAKWBI020000025">
    <property type="protein sequence ID" value="KAJ2905774.1"/>
    <property type="molecule type" value="Genomic_DNA"/>
</dbReference>
<keyword evidence="1" id="KW-0175">Coiled coil</keyword>
<reference evidence="3" key="1">
    <citation type="submission" date="2022-07" db="EMBL/GenBank/DDBJ databases">
        <title>Draft genome sequence of Zalerion maritima ATCC 34329, a (micro)plastics degrading marine fungus.</title>
        <authorList>
            <person name="Paco A."/>
            <person name="Goncalves M.F.M."/>
            <person name="Rocha-Santos T.A.P."/>
            <person name="Alves A."/>
        </authorList>
    </citation>
    <scope>NUCLEOTIDE SEQUENCE</scope>
    <source>
        <strain evidence="3">ATCC 34329</strain>
    </source>
</reference>
<evidence type="ECO:0000313" key="3">
    <source>
        <dbReference type="EMBL" id="KAJ2905774.1"/>
    </source>
</evidence>
<gene>
    <name evidence="3" type="ORF">MKZ38_004451</name>
</gene>
<dbReference type="PANTHER" id="PTHR41390">
    <property type="entry name" value="CHROMOSOME 7, WHOLE GENOME SHOTGUN SEQUENCE"/>
    <property type="match status" value="1"/>
</dbReference>
<evidence type="ECO:0000313" key="4">
    <source>
        <dbReference type="Proteomes" id="UP001201980"/>
    </source>
</evidence>
<organism evidence="3 4">
    <name type="scientific">Zalerion maritima</name>
    <dbReference type="NCBI Taxonomy" id="339359"/>
    <lineage>
        <taxon>Eukaryota</taxon>
        <taxon>Fungi</taxon>
        <taxon>Dikarya</taxon>
        <taxon>Ascomycota</taxon>
        <taxon>Pezizomycotina</taxon>
        <taxon>Sordariomycetes</taxon>
        <taxon>Lulworthiomycetidae</taxon>
        <taxon>Lulworthiales</taxon>
        <taxon>Lulworthiaceae</taxon>
        <taxon>Zalerion</taxon>
    </lineage>
</organism>
<comment type="caution">
    <text evidence="3">The sequence shown here is derived from an EMBL/GenBank/DDBJ whole genome shotgun (WGS) entry which is preliminary data.</text>
</comment>
<proteinExistence type="predicted"/>
<sequence>MAKPEDVSPDSTARDTPLVVDKNNPRNKTPSNEYSNVLNNFKISAYTGLGTVSRRSLISQWGGEEATLNQKTTISAISGGIAAAASGALRGIKHIRGGVFPFVLIGGVGQYLYGSFEAVTIKPKEGWLASKYSPLKRIPDEEYAKMLEEKLLGVEADIALLDEKIEAARARIRERERPSLDLNE</sequence>
<keyword evidence="4" id="KW-1185">Reference proteome</keyword>
<dbReference type="AlphaFoldDB" id="A0AAD5WUG8"/>
<accession>A0AAD5WUG8</accession>
<dbReference type="Proteomes" id="UP001201980">
    <property type="component" value="Unassembled WGS sequence"/>
</dbReference>
<protein>
    <submittedName>
        <fullName evidence="3">Uncharacterized protein</fullName>
    </submittedName>
</protein>
<dbReference type="PANTHER" id="PTHR41390:SF1">
    <property type="entry name" value="NADH-UBIQUINONE OXIDOREDUCTASE 213 KDA SUBUNIT"/>
    <property type="match status" value="1"/>
</dbReference>
<evidence type="ECO:0000256" key="2">
    <source>
        <dbReference type="SAM" id="MobiDB-lite"/>
    </source>
</evidence>
<feature type="coiled-coil region" evidence="1">
    <location>
        <begin position="144"/>
        <end position="171"/>
    </location>
</feature>